<dbReference type="Proteomes" id="UP001220324">
    <property type="component" value="Unassembled WGS sequence"/>
</dbReference>
<dbReference type="EMBL" id="JAQIZZ010000007">
    <property type="protein sequence ID" value="KAJ5532014.1"/>
    <property type="molecule type" value="Genomic_DNA"/>
</dbReference>
<dbReference type="GO" id="GO:0030150">
    <property type="term" value="P:protein import into mitochondrial matrix"/>
    <property type="evidence" value="ECO:0007669"/>
    <property type="project" value="InterPro"/>
</dbReference>
<evidence type="ECO:0008006" key="4">
    <source>
        <dbReference type="Google" id="ProtNLM"/>
    </source>
</evidence>
<dbReference type="AlphaFoldDB" id="A0AAD6CNE1"/>
<reference evidence="2 3" key="1">
    <citation type="journal article" date="2023" name="IMA Fungus">
        <title>Comparative genomic study of the Penicillium genus elucidates a diverse pangenome and 15 lateral gene transfer events.</title>
        <authorList>
            <person name="Petersen C."/>
            <person name="Sorensen T."/>
            <person name="Nielsen M.R."/>
            <person name="Sondergaard T.E."/>
            <person name="Sorensen J.L."/>
            <person name="Fitzpatrick D.A."/>
            <person name="Frisvad J.C."/>
            <person name="Nielsen K.L."/>
        </authorList>
    </citation>
    <scope>NUCLEOTIDE SEQUENCE [LARGE SCALE GENOMIC DNA]</scope>
    <source>
        <strain evidence="2 3">IBT 35679</strain>
    </source>
</reference>
<feature type="transmembrane region" description="Helical" evidence="1">
    <location>
        <begin position="85"/>
        <end position="105"/>
    </location>
</feature>
<name>A0AAD6CNE1_9EURO</name>
<keyword evidence="1" id="KW-0812">Transmembrane</keyword>
<dbReference type="Pfam" id="PF17112">
    <property type="entry name" value="Tom6"/>
    <property type="match status" value="1"/>
</dbReference>
<dbReference type="InterPro" id="IPR020266">
    <property type="entry name" value="Tom6"/>
</dbReference>
<gene>
    <name evidence="2" type="ORF">N7494_008566</name>
</gene>
<comment type="caution">
    <text evidence="2">The sequence shown here is derived from an EMBL/GenBank/DDBJ whole genome shotgun (WGS) entry which is preliminary data.</text>
</comment>
<dbReference type="GO" id="GO:0005742">
    <property type="term" value="C:mitochondrial outer membrane translocase complex"/>
    <property type="evidence" value="ECO:0007669"/>
    <property type="project" value="InterPro"/>
</dbReference>
<accession>A0AAD6CNE1</accession>
<keyword evidence="1" id="KW-0472">Membrane</keyword>
<evidence type="ECO:0000313" key="3">
    <source>
        <dbReference type="Proteomes" id="UP001220324"/>
    </source>
</evidence>
<evidence type="ECO:0000313" key="2">
    <source>
        <dbReference type="EMBL" id="KAJ5532014.1"/>
    </source>
</evidence>
<evidence type="ECO:0000256" key="1">
    <source>
        <dbReference type="SAM" id="Phobius"/>
    </source>
</evidence>
<organism evidence="2 3">
    <name type="scientific">Penicillium frequentans</name>
    <dbReference type="NCBI Taxonomy" id="3151616"/>
    <lineage>
        <taxon>Eukaryota</taxon>
        <taxon>Fungi</taxon>
        <taxon>Dikarya</taxon>
        <taxon>Ascomycota</taxon>
        <taxon>Pezizomycotina</taxon>
        <taxon>Eurotiomycetes</taxon>
        <taxon>Eurotiomycetidae</taxon>
        <taxon>Eurotiales</taxon>
        <taxon>Aspergillaceae</taxon>
        <taxon>Penicillium</taxon>
    </lineage>
</organism>
<sequence length="108" mass="11832">MRARAKDIRVSKRTYDAVTPSVPKPQISRPPNTISAFHTPSTIRFHRLSSTITMAPKNLAGSQKGFISTVFDEARNPENATIVRSLAIFTVGVAFLHSSLGEILLPPM</sequence>
<keyword evidence="3" id="KW-1185">Reference proteome</keyword>
<keyword evidence="1" id="KW-1133">Transmembrane helix</keyword>
<protein>
    <recommendedName>
        <fullName evidence="4">TOM core complex subunit Tom6</fullName>
    </recommendedName>
</protein>
<proteinExistence type="predicted"/>